<dbReference type="GO" id="GO:0006635">
    <property type="term" value="P:fatty acid beta-oxidation"/>
    <property type="evidence" value="ECO:0007669"/>
    <property type="project" value="TreeGrafter"/>
</dbReference>
<evidence type="ECO:0000313" key="2">
    <source>
        <dbReference type="EMBL" id="SPM33738.1"/>
    </source>
</evidence>
<dbReference type="SUPFAM" id="SSF52096">
    <property type="entry name" value="ClpP/crotonase"/>
    <property type="match status" value="1"/>
</dbReference>
<dbReference type="STRING" id="1841860.GCA_900157375_01543"/>
<dbReference type="EMBL" id="FUFA01000002">
    <property type="protein sequence ID" value="SPM33738.1"/>
    <property type="molecule type" value="Genomic_DNA"/>
</dbReference>
<dbReference type="InterPro" id="IPR029045">
    <property type="entry name" value="ClpP/crotonase-like_dom_sf"/>
</dbReference>
<keyword evidence="1" id="KW-0443">Lipid metabolism</keyword>
<sequence length="258" mass="28091">VKLDQLKFLSTEIDGAVAVVTMNRPPVNAVNGDMYREIRDFFSDFVLNLPGIRIVVLTGHGRHFCAGNDLGEFVEMTPENAPGRMKTVREAFWAIYDCPVPVIAAVNGSALGTGLAIAASCDFTVCGLSAQMGCPEVSIGVMGAAKHLSRLLPQPLVRYLYFNAEPIAAADLERFGAVLKVVPDEDLLTEAMSIAHKIARHSPAALRTAKESMNTIEFMDLKSGYEFEQRLTGQLSGHPDAREALLARTEKRDPVFGR</sequence>
<protein>
    <submittedName>
        <fullName evidence="2">Enoyl-CoA hydratase/carnithine racemase</fullName>
    </submittedName>
</protein>
<dbReference type="CDD" id="cd06558">
    <property type="entry name" value="crotonase-like"/>
    <property type="match status" value="1"/>
</dbReference>
<keyword evidence="3" id="KW-1185">Reference proteome</keyword>
<evidence type="ECO:0000313" key="3">
    <source>
        <dbReference type="Proteomes" id="UP000240988"/>
    </source>
</evidence>
<dbReference type="AlphaFoldDB" id="A0A2U3NQE0"/>
<dbReference type="GO" id="GO:0003824">
    <property type="term" value="F:catalytic activity"/>
    <property type="evidence" value="ECO:0007669"/>
    <property type="project" value="UniProtKB-ARBA"/>
</dbReference>
<gene>
    <name evidence="2" type="ORF">MRAB57_1542</name>
</gene>
<dbReference type="Proteomes" id="UP000240988">
    <property type="component" value="Unassembled WGS sequence"/>
</dbReference>
<dbReference type="PANTHER" id="PTHR11941">
    <property type="entry name" value="ENOYL-COA HYDRATASE-RELATED"/>
    <property type="match status" value="1"/>
</dbReference>
<feature type="non-terminal residue" evidence="2">
    <location>
        <position position="1"/>
    </location>
</feature>
<name>A0A2U3NQE0_9MYCO</name>
<dbReference type="InterPro" id="IPR001753">
    <property type="entry name" value="Enoyl-CoA_hydra/iso"/>
</dbReference>
<reference evidence="2 3" key="1">
    <citation type="submission" date="2017-01" db="EMBL/GenBank/DDBJ databases">
        <authorList>
            <consortium name="Urmite Genomes"/>
        </authorList>
    </citation>
    <scope>NUCLEOTIDE SEQUENCE [LARGE SCALE GENOMIC DNA]</scope>
    <source>
        <strain evidence="2 3">AB57</strain>
    </source>
</reference>
<accession>A0A2U3NQE0</accession>
<dbReference type="PANTHER" id="PTHR11941:SF54">
    <property type="entry name" value="ENOYL-COA HYDRATASE, MITOCHONDRIAL"/>
    <property type="match status" value="1"/>
</dbReference>
<dbReference type="Gene3D" id="3.90.226.10">
    <property type="entry name" value="2-enoyl-CoA Hydratase, Chain A, domain 1"/>
    <property type="match status" value="1"/>
</dbReference>
<proteinExistence type="predicted"/>
<dbReference type="Pfam" id="PF00378">
    <property type="entry name" value="ECH_1"/>
    <property type="match status" value="1"/>
</dbReference>
<evidence type="ECO:0000256" key="1">
    <source>
        <dbReference type="ARBA" id="ARBA00023098"/>
    </source>
</evidence>
<organism evidence="2 3">
    <name type="scientific">Mycobacterium rhizamassiliense</name>
    <dbReference type="NCBI Taxonomy" id="1841860"/>
    <lineage>
        <taxon>Bacteria</taxon>
        <taxon>Bacillati</taxon>
        <taxon>Actinomycetota</taxon>
        <taxon>Actinomycetes</taxon>
        <taxon>Mycobacteriales</taxon>
        <taxon>Mycobacteriaceae</taxon>
        <taxon>Mycobacterium</taxon>
    </lineage>
</organism>